<dbReference type="InterPro" id="IPR015943">
    <property type="entry name" value="WD40/YVTN_repeat-like_dom_sf"/>
</dbReference>
<evidence type="ECO:0000256" key="1">
    <source>
        <dbReference type="SAM" id="SignalP"/>
    </source>
</evidence>
<feature type="signal peptide" evidence="1">
    <location>
        <begin position="1"/>
        <end position="21"/>
    </location>
</feature>
<dbReference type="Gene3D" id="2.130.10.10">
    <property type="entry name" value="YVTN repeat-like/Quinoprotein amine dehydrogenase"/>
    <property type="match status" value="1"/>
</dbReference>
<organism evidence="3 5">
    <name type="scientific">Pseudidiomarina aestuarii</name>
    <dbReference type="NCBI Taxonomy" id="624146"/>
    <lineage>
        <taxon>Bacteria</taxon>
        <taxon>Pseudomonadati</taxon>
        <taxon>Pseudomonadota</taxon>
        <taxon>Gammaproteobacteria</taxon>
        <taxon>Alteromonadales</taxon>
        <taxon>Idiomarinaceae</taxon>
        <taxon>Pseudidiomarina</taxon>
    </lineage>
</organism>
<dbReference type="InterPro" id="IPR036278">
    <property type="entry name" value="Sialidase_sf"/>
</dbReference>
<keyword evidence="1" id="KW-0732">Signal</keyword>
<evidence type="ECO:0000313" key="3">
    <source>
        <dbReference type="EMBL" id="PTB89634.1"/>
    </source>
</evidence>
<dbReference type="Proteomes" id="UP000242087">
    <property type="component" value="Unassembled WGS sequence"/>
</dbReference>
<evidence type="ECO:0000313" key="5">
    <source>
        <dbReference type="Proteomes" id="UP000242087"/>
    </source>
</evidence>
<evidence type="ECO:0000313" key="4">
    <source>
        <dbReference type="Proteomes" id="UP000241514"/>
    </source>
</evidence>
<dbReference type="EMBL" id="PYVG01000019">
    <property type="protein sequence ID" value="PTB89195.1"/>
    <property type="molecule type" value="Genomic_DNA"/>
</dbReference>
<dbReference type="SUPFAM" id="SSF50939">
    <property type="entry name" value="Sialidases"/>
    <property type="match status" value="1"/>
</dbReference>
<sequence>MQQIILLVAMTLILTACGGSSSEEPTTPPPPPVSDKVTTILSGSQTVERFYLDGDAQLAGTTTGLFWRADANSDWQNRSPEDSGVADIVVLGSGQYIIAMTPTEGTENSEAHPLYRTSDSGQTWDRISHNFGGGFFSVIRSLTYDISTNSIYAVSLGALAKADSSAENWTLIDGDWSTFATGLRLLEYNHAKQAIWFGGQGAIENGYLKRFNIADDSVVRWDDLLPNPHSFMGGLIHPHEPNTVMFGGEGGIAISYDHGASWERPLGDVNHRFYWDIVIDSAGVLYTAGWDKGGPEQPLIVECSSDNGYSWKSHHFGNEVSRGGVKSLSLVEHEDETMLYLGLEANGIKAISTDDLECP</sequence>
<evidence type="ECO:0008006" key="6">
    <source>
        <dbReference type="Google" id="ProtNLM"/>
    </source>
</evidence>
<accession>A0A2T4D5V6</accession>
<reference evidence="4 5" key="1">
    <citation type="submission" date="2018-03" db="EMBL/GenBank/DDBJ databases">
        <title>Cross-interface Injection: A General Nanoliter Liquid Handling Method Applied to Single Cells Genome Amplification Automated Nanoliter Liquid Handling Applied to Single Cell Multiple Displacement Amplification.</title>
        <authorList>
            <person name="Yun J."/>
            <person name="Xu P."/>
            <person name="Xu J."/>
            <person name="Dai X."/>
            <person name="Wang Y."/>
            <person name="Zheng X."/>
            <person name="Cao C."/>
            <person name="Yi Q."/>
            <person name="Zhu Y."/>
            <person name="Wang L."/>
            <person name="Dong Z."/>
            <person name="Huang Y."/>
            <person name="Huang L."/>
            <person name="Du W."/>
        </authorList>
    </citation>
    <scope>NUCLEOTIDE SEQUENCE [LARGE SCALE GENOMIC DNA]</scope>
    <source>
        <strain evidence="3 5">A12-4</strain>
        <strain evidence="2 4">A9-4</strain>
    </source>
</reference>
<feature type="chain" id="PRO_5036322844" description="Sortilin N-terminal domain-containing protein" evidence="1">
    <location>
        <begin position="22"/>
        <end position="359"/>
    </location>
</feature>
<dbReference type="AlphaFoldDB" id="A0A2T4D5V6"/>
<gene>
    <name evidence="3" type="ORF">C9927_01555</name>
    <name evidence="2" type="ORF">C9928_04350</name>
</gene>
<name>A0A2T4D5V6_9GAMM</name>
<evidence type="ECO:0000313" key="2">
    <source>
        <dbReference type="EMBL" id="PTB89195.1"/>
    </source>
</evidence>
<comment type="caution">
    <text evidence="3">The sequence shown here is derived from an EMBL/GenBank/DDBJ whole genome shotgun (WGS) entry which is preliminary data.</text>
</comment>
<protein>
    <recommendedName>
        <fullName evidence="6">Sortilin N-terminal domain-containing protein</fullName>
    </recommendedName>
</protein>
<dbReference type="EMBL" id="PYVF01000012">
    <property type="protein sequence ID" value="PTB89634.1"/>
    <property type="molecule type" value="Genomic_DNA"/>
</dbReference>
<dbReference type="Proteomes" id="UP000241514">
    <property type="component" value="Unassembled WGS sequence"/>
</dbReference>
<proteinExistence type="predicted"/>